<gene>
    <name evidence="2" type="ORF">DFP72DRAFT_1125813</name>
</gene>
<comment type="caution">
    <text evidence="2">The sequence shown here is derived from an EMBL/GenBank/DDBJ whole genome shotgun (WGS) entry which is preliminary data.</text>
</comment>
<name>A0A8H6HYL7_9AGAR</name>
<reference evidence="2 3" key="1">
    <citation type="submission" date="2020-07" db="EMBL/GenBank/DDBJ databases">
        <title>Comparative genomics of pyrophilous fungi reveals a link between fire events and developmental genes.</title>
        <authorList>
            <consortium name="DOE Joint Genome Institute"/>
            <person name="Steindorff A.S."/>
            <person name="Carver A."/>
            <person name="Calhoun S."/>
            <person name="Stillman K."/>
            <person name="Liu H."/>
            <person name="Lipzen A."/>
            <person name="Pangilinan J."/>
            <person name="Labutti K."/>
            <person name="Bruns T.D."/>
            <person name="Grigoriev I.V."/>
        </authorList>
    </citation>
    <scope>NUCLEOTIDE SEQUENCE [LARGE SCALE GENOMIC DNA]</scope>
    <source>
        <strain evidence="2 3">CBS 144469</strain>
    </source>
</reference>
<accession>A0A8H6HYL7</accession>
<dbReference type="Proteomes" id="UP000521943">
    <property type="component" value="Unassembled WGS sequence"/>
</dbReference>
<evidence type="ECO:0000313" key="3">
    <source>
        <dbReference type="Proteomes" id="UP000521943"/>
    </source>
</evidence>
<sequence length="174" mass="19545">MSQQELTKANSSGNTSSESIPEISQLERDLYYFGVSSGGRGPKLVYRTSTDVFQGPTGPHNRTRTTQLLPVSGHSKLSNSDLWNTILKETVKILDKHEIKFTSIDPVRFAWDDYNEDGSETRVTSRFTIWIGVLPESTTTEAAFHASQGILELLKQHEIDDLDVAFRESVVRQL</sequence>
<dbReference type="OrthoDB" id="5424209at2759"/>
<dbReference type="EMBL" id="JACGCI010000035">
    <property type="protein sequence ID" value="KAF6754186.1"/>
    <property type="molecule type" value="Genomic_DNA"/>
</dbReference>
<evidence type="ECO:0000313" key="2">
    <source>
        <dbReference type="EMBL" id="KAF6754186.1"/>
    </source>
</evidence>
<evidence type="ECO:0000256" key="1">
    <source>
        <dbReference type="SAM" id="MobiDB-lite"/>
    </source>
</evidence>
<feature type="compositionally biased region" description="Polar residues" evidence="1">
    <location>
        <begin position="1"/>
        <end position="19"/>
    </location>
</feature>
<proteinExistence type="predicted"/>
<dbReference type="AlphaFoldDB" id="A0A8H6HYL7"/>
<feature type="region of interest" description="Disordered" evidence="1">
    <location>
        <begin position="1"/>
        <end position="21"/>
    </location>
</feature>
<organism evidence="2 3">
    <name type="scientific">Ephemerocybe angulata</name>
    <dbReference type="NCBI Taxonomy" id="980116"/>
    <lineage>
        <taxon>Eukaryota</taxon>
        <taxon>Fungi</taxon>
        <taxon>Dikarya</taxon>
        <taxon>Basidiomycota</taxon>
        <taxon>Agaricomycotina</taxon>
        <taxon>Agaricomycetes</taxon>
        <taxon>Agaricomycetidae</taxon>
        <taxon>Agaricales</taxon>
        <taxon>Agaricineae</taxon>
        <taxon>Psathyrellaceae</taxon>
        <taxon>Ephemerocybe</taxon>
    </lineage>
</organism>
<protein>
    <submittedName>
        <fullName evidence="2">Uncharacterized protein</fullName>
    </submittedName>
</protein>
<keyword evidence="3" id="KW-1185">Reference proteome</keyword>